<feature type="transmembrane region" description="Helical" evidence="14">
    <location>
        <begin position="13"/>
        <end position="35"/>
    </location>
</feature>
<gene>
    <name evidence="15" type="ORF">Cvel_2126</name>
</gene>
<keyword evidence="4" id="KW-1003">Cell membrane</keyword>
<dbReference type="AlphaFoldDB" id="A0A0G4IAJ3"/>
<evidence type="ECO:0000256" key="2">
    <source>
        <dbReference type="ARBA" id="ARBA00006434"/>
    </source>
</evidence>
<feature type="transmembrane region" description="Helical" evidence="14">
    <location>
        <begin position="644"/>
        <end position="665"/>
    </location>
</feature>
<comment type="subcellular location">
    <subcellularLocation>
        <location evidence="1">Cell membrane</location>
        <topology evidence="1">Multi-pass membrane protein</topology>
    </subcellularLocation>
</comment>
<evidence type="ECO:0000256" key="5">
    <source>
        <dbReference type="ARBA" id="ARBA00022692"/>
    </source>
</evidence>
<dbReference type="Pfam" id="PF00474">
    <property type="entry name" value="SSF"/>
    <property type="match status" value="1"/>
</dbReference>
<evidence type="ECO:0000256" key="3">
    <source>
        <dbReference type="ARBA" id="ARBA00022448"/>
    </source>
</evidence>
<keyword evidence="6" id="KW-0769">Symport</keyword>
<name>A0A0G4IAJ3_9ALVE</name>
<evidence type="ECO:0000256" key="6">
    <source>
        <dbReference type="ARBA" id="ARBA00022847"/>
    </source>
</evidence>
<feature type="transmembrane region" description="Helical" evidence="14">
    <location>
        <begin position="347"/>
        <end position="377"/>
    </location>
</feature>
<evidence type="ECO:0000256" key="12">
    <source>
        <dbReference type="RuleBase" id="RU362091"/>
    </source>
</evidence>
<feature type="transmembrane region" description="Helical" evidence="14">
    <location>
        <begin position="220"/>
        <end position="239"/>
    </location>
</feature>
<feature type="transmembrane region" description="Helical" evidence="14">
    <location>
        <begin position="295"/>
        <end position="316"/>
    </location>
</feature>
<evidence type="ECO:0000256" key="7">
    <source>
        <dbReference type="ARBA" id="ARBA00022989"/>
    </source>
</evidence>
<organism evidence="15">
    <name type="scientific">Chromera velia CCMP2878</name>
    <dbReference type="NCBI Taxonomy" id="1169474"/>
    <lineage>
        <taxon>Eukaryota</taxon>
        <taxon>Sar</taxon>
        <taxon>Alveolata</taxon>
        <taxon>Colpodellida</taxon>
        <taxon>Chromeraceae</taxon>
        <taxon>Chromera</taxon>
    </lineage>
</organism>
<proteinExistence type="inferred from homology"/>
<dbReference type="GO" id="GO:0015293">
    <property type="term" value="F:symporter activity"/>
    <property type="evidence" value="ECO:0007669"/>
    <property type="project" value="UniProtKB-KW"/>
</dbReference>
<dbReference type="Gene3D" id="1.20.1730.10">
    <property type="entry name" value="Sodium/glucose cotransporter"/>
    <property type="match status" value="1"/>
</dbReference>
<dbReference type="InterPro" id="IPR001734">
    <property type="entry name" value="Na/solute_symporter"/>
</dbReference>
<feature type="transmembrane region" description="Helical" evidence="14">
    <location>
        <begin position="429"/>
        <end position="445"/>
    </location>
</feature>
<feature type="compositionally biased region" description="Basic and acidic residues" evidence="13">
    <location>
        <begin position="689"/>
        <end position="700"/>
    </location>
</feature>
<feature type="transmembrane region" description="Helical" evidence="14">
    <location>
        <begin position="483"/>
        <end position="502"/>
    </location>
</feature>
<dbReference type="InterPro" id="IPR038377">
    <property type="entry name" value="Na/Glc_symporter_sf"/>
</dbReference>
<keyword evidence="7 14" id="KW-1133">Transmembrane helix</keyword>
<dbReference type="PANTHER" id="PTHR48086">
    <property type="entry name" value="SODIUM/PROLINE SYMPORTER-RELATED"/>
    <property type="match status" value="1"/>
</dbReference>
<evidence type="ECO:0000256" key="14">
    <source>
        <dbReference type="SAM" id="Phobius"/>
    </source>
</evidence>
<feature type="transmembrane region" description="Helical" evidence="14">
    <location>
        <begin position="452"/>
        <end position="471"/>
    </location>
</feature>
<comment type="similarity">
    <text evidence="2 12">Belongs to the sodium:solute symporter (SSF) (TC 2.A.21) family.</text>
</comment>
<protein>
    <recommendedName>
        <fullName evidence="16">Sodium/solute symporter</fullName>
    </recommendedName>
</protein>
<feature type="transmembrane region" description="Helical" evidence="14">
    <location>
        <begin position="604"/>
        <end position="624"/>
    </location>
</feature>
<feature type="transmembrane region" description="Helical" evidence="14">
    <location>
        <begin position="75"/>
        <end position="96"/>
    </location>
</feature>
<keyword evidence="11" id="KW-0739">Sodium transport</keyword>
<feature type="transmembrane region" description="Helical" evidence="14">
    <location>
        <begin position="108"/>
        <end position="128"/>
    </location>
</feature>
<dbReference type="GO" id="GO:0006814">
    <property type="term" value="P:sodium ion transport"/>
    <property type="evidence" value="ECO:0007669"/>
    <property type="project" value="UniProtKB-KW"/>
</dbReference>
<evidence type="ECO:0008006" key="16">
    <source>
        <dbReference type="Google" id="ProtNLM"/>
    </source>
</evidence>
<dbReference type="VEuPathDB" id="CryptoDB:Cvel_2126"/>
<keyword evidence="10 14" id="KW-0472">Membrane</keyword>
<dbReference type="PhylomeDB" id="A0A0G4IAJ3"/>
<feature type="transmembrane region" description="Helical" evidence="14">
    <location>
        <begin position="189"/>
        <end position="213"/>
    </location>
</feature>
<keyword evidence="3" id="KW-0813">Transport</keyword>
<reference evidence="15" key="1">
    <citation type="submission" date="2014-11" db="EMBL/GenBank/DDBJ databases">
        <authorList>
            <person name="Otto D Thomas"/>
            <person name="Naeem Raeece"/>
        </authorList>
    </citation>
    <scope>NUCLEOTIDE SEQUENCE</scope>
</reference>
<feature type="transmembrane region" description="Helical" evidence="14">
    <location>
        <begin position="149"/>
        <end position="169"/>
    </location>
</feature>
<evidence type="ECO:0000256" key="10">
    <source>
        <dbReference type="ARBA" id="ARBA00023136"/>
    </source>
</evidence>
<evidence type="ECO:0000256" key="13">
    <source>
        <dbReference type="SAM" id="MobiDB-lite"/>
    </source>
</evidence>
<dbReference type="InterPro" id="IPR050277">
    <property type="entry name" value="Sodium:Solute_Symporter"/>
</dbReference>
<feature type="region of interest" description="Disordered" evidence="13">
    <location>
        <begin position="527"/>
        <end position="550"/>
    </location>
</feature>
<evidence type="ECO:0000256" key="11">
    <source>
        <dbReference type="ARBA" id="ARBA00023201"/>
    </source>
</evidence>
<feature type="compositionally biased region" description="Low complexity" evidence="13">
    <location>
        <begin position="703"/>
        <end position="721"/>
    </location>
</feature>
<keyword evidence="5 14" id="KW-0812">Transmembrane</keyword>
<sequence>MANFGPGSDDIGWGAWLVIALYLLSTLAFGFVAFIRGRRNSTETARAAKSRGGDGDGDPGVLQQHFLAGRGLGRVLLTMSQLASAFSGFTLVGIPAEAYRRGFFALRWMPVIVFVVFVAVIVSPRIVLLTRKRGYLSPSDFFADRYRSFVLHKLVSLTFLVSLSIFTVAQFSAMGTTVEGLSNGRISSLVGAAALSVLLLLYEAMGGLTAVALTDTLQGFLLLLGFGLMLVFIQQRGGVTPVVEAQKAVLARVPGPEENAMFALFATAGLGSVLRPEHMSRTMASKNQRATRTALIVLGIAPFVCSLPAVLLGVTARDLLGGNLGEDESSAVFSLFVKRVMLGGPGWYLGGALLLAASIAAIMSTADSGLIVLSLLISADFVRPLLRPSERTLKIISTAISVCFAGLSILLSELPGVSLEALWGLQQEMIIQAMPAFVFGMYTTWARAGPITLGLCAGLGVTAVMAAWKGWREGPGALASLTPGYWGLALNVLTVGISHLLLSGVERCRGRGADERTAVWERSKIQGGNEAENEKEGEIQTGAGGTAGECQKTGEKELDDSDVDFDPLARHSSGSVYGTSLVGDHLPSSLVGLRVEAQGMEPSNFPAVTLPLLAVLLLCSGLFFSSAEQGDVAPLVGGLPDFAFFFLILLSVGSLGTIALSLFLWDVSDKGGDTHSQTLTESAGGGPVADHEDCTERRWSDQSGNERGAEASAEESQSVEGAGSGGKGPDKEEVGKDQPGATGPVCVRNGDSLSD</sequence>
<evidence type="ECO:0000256" key="8">
    <source>
        <dbReference type="ARBA" id="ARBA00023053"/>
    </source>
</evidence>
<dbReference type="EMBL" id="CDMZ01005765">
    <property type="protein sequence ID" value="CEM54200.1"/>
    <property type="molecule type" value="Genomic_DNA"/>
</dbReference>
<dbReference type="GO" id="GO:0005886">
    <property type="term" value="C:plasma membrane"/>
    <property type="evidence" value="ECO:0007669"/>
    <property type="project" value="UniProtKB-SubCell"/>
</dbReference>
<feature type="transmembrane region" description="Helical" evidence="14">
    <location>
        <begin position="259"/>
        <end position="274"/>
    </location>
</feature>
<feature type="region of interest" description="Disordered" evidence="13">
    <location>
        <begin position="676"/>
        <end position="755"/>
    </location>
</feature>
<evidence type="ECO:0000256" key="9">
    <source>
        <dbReference type="ARBA" id="ARBA00023065"/>
    </source>
</evidence>
<feature type="transmembrane region" description="Helical" evidence="14">
    <location>
        <begin position="398"/>
        <end position="417"/>
    </location>
</feature>
<evidence type="ECO:0000256" key="1">
    <source>
        <dbReference type="ARBA" id="ARBA00004651"/>
    </source>
</evidence>
<accession>A0A0G4IAJ3</accession>
<keyword evidence="9" id="KW-0406">Ion transport</keyword>
<keyword evidence="8" id="KW-0915">Sodium</keyword>
<dbReference type="PANTHER" id="PTHR48086:SF3">
    <property type="entry name" value="SODIUM_PROLINE SYMPORTER"/>
    <property type="match status" value="1"/>
</dbReference>
<evidence type="ECO:0000256" key="4">
    <source>
        <dbReference type="ARBA" id="ARBA00022475"/>
    </source>
</evidence>
<dbReference type="PROSITE" id="PS50283">
    <property type="entry name" value="NA_SOLUT_SYMP_3"/>
    <property type="match status" value="1"/>
</dbReference>
<evidence type="ECO:0000313" key="15">
    <source>
        <dbReference type="EMBL" id="CEM54200.1"/>
    </source>
</evidence>